<protein>
    <recommendedName>
        <fullName evidence="5">DUF4825 domain-containing protein</fullName>
    </recommendedName>
</protein>
<dbReference type="OrthoDB" id="2868629at2"/>
<accession>A0A1S2LCR3</accession>
<reference evidence="2 4" key="1">
    <citation type="submission" date="2016-10" db="EMBL/GenBank/DDBJ databases">
        <title>Draft genome sequences of four alkaliphilic bacteria belonging to the Anaerobacillus genus.</title>
        <authorList>
            <person name="Bassil N.M."/>
            <person name="Lloyd J.R."/>
        </authorList>
    </citation>
    <scope>NUCLEOTIDE SEQUENCE [LARGE SCALE GENOMIC DNA]</scope>
    <source>
        <strain evidence="2 4">NB2006</strain>
    </source>
</reference>
<dbReference type="EMBL" id="LQXD01000152">
    <property type="protein sequence ID" value="OIJ09517.1"/>
    <property type="molecule type" value="Genomic_DNA"/>
</dbReference>
<gene>
    <name evidence="3" type="ORF">AWH56_013255</name>
    <name evidence="2" type="ORF">AWH56_17465</name>
</gene>
<evidence type="ECO:0000313" key="4">
    <source>
        <dbReference type="Proteomes" id="UP000180175"/>
    </source>
</evidence>
<dbReference type="KEGG" id="aia:AWH56_013255"/>
<organism evidence="2 4">
    <name type="scientific">Anaerobacillus isosaccharinicus</name>
    <dbReference type="NCBI Taxonomy" id="1532552"/>
    <lineage>
        <taxon>Bacteria</taxon>
        <taxon>Bacillati</taxon>
        <taxon>Bacillota</taxon>
        <taxon>Bacilli</taxon>
        <taxon>Bacillales</taxon>
        <taxon>Bacillaceae</taxon>
        <taxon>Anaerobacillus</taxon>
    </lineage>
</organism>
<dbReference type="PROSITE" id="PS51257">
    <property type="entry name" value="PROKAR_LIPOPROTEIN"/>
    <property type="match status" value="1"/>
</dbReference>
<reference evidence="3 4" key="2">
    <citation type="journal article" date="2017" name="Genome Announc.">
        <title>Draft Genome Sequences of Four Alkaliphilic Bacteria Belonging to the Anaerobacillus Genus.</title>
        <authorList>
            <person name="Bassil N.M."/>
            <person name="Lloyd J.R."/>
        </authorList>
    </citation>
    <scope>NUCLEOTIDE SEQUENCE [LARGE SCALE GENOMIC DNA]</scope>
    <source>
        <strain evidence="3 4">NB2006</strain>
    </source>
</reference>
<dbReference type="Proteomes" id="UP000180175">
    <property type="component" value="Chromosome"/>
</dbReference>
<feature type="signal peptide" evidence="1">
    <location>
        <begin position="1"/>
        <end position="19"/>
    </location>
</feature>
<feature type="chain" id="PRO_5038219846" description="DUF4825 domain-containing protein" evidence="1">
    <location>
        <begin position="20"/>
        <end position="153"/>
    </location>
</feature>
<dbReference type="RefSeq" id="WP_071318257.1">
    <property type="nucleotide sequence ID" value="NZ_CP063356.2"/>
</dbReference>
<dbReference type="AlphaFoldDB" id="A0A1S2LCR3"/>
<evidence type="ECO:0000313" key="3">
    <source>
        <dbReference type="EMBL" id="QOY38409.1"/>
    </source>
</evidence>
<evidence type="ECO:0000256" key="1">
    <source>
        <dbReference type="SAM" id="SignalP"/>
    </source>
</evidence>
<keyword evidence="1" id="KW-0732">Signal</keyword>
<reference evidence="3" key="4">
    <citation type="submission" date="2020-10" db="EMBL/GenBank/DDBJ databases">
        <authorList>
            <person name="Bassil N.M."/>
            <person name="Lloyd J.R."/>
        </authorList>
    </citation>
    <scope>NUCLEOTIDE SEQUENCE</scope>
    <source>
        <strain evidence="3">NB2006</strain>
    </source>
</reference>
<keyword evidence="4" id="KW-1185">Reference proteome</keyword>
<proteinExistence type="predicted"/>
<evidence type="ECO:0000313" key="2">
    <source>
        <dbReference type="EMBL" id="OIJ09517.1"/>
    </source>
</evidence>
<name>A0A1S2LCR3_9BACI</name>
<sequence>MMRLIKGLCMLGFVLFLVACQSSQLGHDQTKTFAKMYPAELADVTQLEIRRGDGEVKMITDLQLIGNLFQKIRDLPFVPDEDQEGGVGFLYAVKIYEQSELTFTFTTNKINGYYYKSNEIVNSALEQLFKEDNSKNVTQDISMTGYVVKKEED</sequence>
<evidence type="ECO:0008006" key="5">
    <source>
        <dbReference type="Google" id="ProtNLM"/>
    </source>
</evidence>
<dbReference type="EMBL" id="CP063356">
    <property type="protein sequence ID" value="QOY38409.1"/>
    <property type="molecule type" value="Genomic_DNA"/>
</dbReference>
<reference evidence="3 4" key="3">
    <citation type="journal article" date="2019" name="Int. J. Syst. Evol. Microbiol.">
        <title>Anaerobacillus isosaccharinicus sp. nov., an alkaliphilic bacterium which degrades isosaccharinic acid.</title>
        <authorList>
            <person name="Bassil N.M."/>
            <person name="Lloyd J.R."/>
        </authorList>
    </citation>
    <scope>NUCLEOTIDE SEQUENCE [LARGE SCALE GENOMIC DNA]</scope>
    <source>
        <strain evidence="3 4">NB2006</strain>
    </source>
</reference>